<proteinExistence type="predicted"/>
<reference evidence="1" key="1">
    <citation type="submission" date="2020-07" db="EMBL/GenBank/DDBJ databases">
        <title>Genome sequence and genetic diversity analysis of an under-domesticated orphan crop, white fonio (Digitaria exilis).</title>
        <authorList>
            <person name="Bennetzen J.L."/>
            <person name="Chen S."/>
            <person name="Ma X."/>
            <person name="Wang X."/>
            <person name="Yssel A.E.J."/>
            <person name="Chaluvadi S.R."/>
            <person name="Johnson M."/>
            <person name="Gangashetty P."/>
            <person name="Hamidou F."/>
            <person name="Sanogo M.D."/>
            <person name="Zwaenepoel A."/>
            <person name="Wallace J."/>
            <person name="Van De Peer Y."/>
            <person name="Van Deynze A."/>
        </authorList>
    </citation>
    <scope>NUCLEOTIDE SEQUENCE</scope>
    <source>
        <tissue evidence="1">Leaves</tissue>
    </source>
</reference>
<keyword evidence="2" id="KW-1185">Reference proteome</keyword>
<dbReference type="AlphaFoldDB" id="A0A835KPD4"/>
<accession>A0A835KPD4</accession>
<organism evidence="1 2">
    <name type="scientific">Digitaria exilis</name>
    <dbReference type="NCBI Taxonomy" id="1010633"/>
    <lineage>
        <taxon>Eukaryota</taxon>
        <taxon>Viridiplantae</taxon>
        <taxon>Streptophyta</taxon>
        <taxon>Embryophyta</taxon>
        <taxon>Tracheophyta</taxon>
        <taxon>Spermatophyta</taxon>
        <taxon>Magnoliopsida</taxon>
        <taxon>Liliopsida</taxon>
        <taxon>Poales</taxon>
        <taxon>Poaceae</taxon>
        <taxon>PACMAD clade</taxon>
        <taxon>Panicoideae</taxon>
        <taxon>Panicodae</taxon>
        <taxon>Paniceae</taxon>
        <taxon>Anthephorinae</taxon>
        <taxon>Digitaria</taxon>
    </lineage>
</organism>
<dbReference type="OrthoDB" id="684036at2759"/>
<protein>
    <submittedName>
        <fullName evidence="1">Uncharacterized protein</fullName>
    </submittedName>
</protein>
<sequence>MISEAWILKQHKKGFNSLVILGAWILWKHRNACVFDESAPNLQSAILAFRDELHVWQVAGAKGLADLGVGRGIQ</sequence>
<comment type="caution">
    <text evidence="1">The sequence shown here is derived from an EMBL/GenBank/DDBJ whole genome shotgun (WGS) entry which is preliminary data.</text>
</comment>
<dbReference type="Proteomes" id="UP000636709">
    <property type="component" value="Unassembled WGS sequence"/>
</dbReference>
<gene>
    <name evidence="1" type="ORF">HU200_011130</name>
</gene>
<evidence type="ECO:0000313" key="1">
    <source>
        <dbReference type="EMBL" id="KAF8756308.1"/>
    </source>
</evidence>
<evidence type="ECO:0000313" key="2">
    <source>
        <dbReference type="Proteomes" id="UP000636709"/>
    </source>
</evidence>
<dbReference type="EMBL" id="JACEFO010000821">
    <property type="protein sequence ID" value="KAF8756308.1"/>
    <property type="molecule type" value="Genomic_DNA"/>
</dbReference>
<name>A0A835KPD4_9POAL</name>